<feature type="region of interest" description="Disordered" evidence="1">
    <location>
        <begin position="521"/>
        <end position="570"/>
    </location>
</feature>
<dbReference type="InterPro" id="IPR016024">
    <property type="entry name" value="ARM-type_fold"/>
</dbReference>
<dbReference type="PANTHER" id="PTHR47184">
    <property type="entry name" value="PHOSPHATIDYLINOSITOL 3-AND 4-KINASE FAMILY PROTEIN-RELATED"/>
    <property type="match status" value="1"/>
</dbReference>
<proteinExistence type="predicted"/>
<feature type="compositionally biased region" description="Polar residues" evidence="1">
    <location>
        <begin position="392"/>
        <end position="407"/>
    </location>
</feature>
<feature type="region of interest" description="Disordered" evidence="1">
    <location>
        <begin position="335"/>
        <end position="407"/>
    </location>
</feature>
<sequence>MAGVLRERALSLLAAANNHGDLTVKISSLKQVKDIILSIEPSFAAELYSYLVELQSSPESLLRKLLIEVIEDIGLRAMEHSPLLMSVLLASLKDEDSVVAGQSIISGQKLFCGTLREMTLQFHRRGKVERWLEEMWMRMLKFKDDVLAIAIEPGSVGKRLLALKFLETYVLLFTSDTNDPQKAISEGNGDVFNISWLAGGFSILDPVGLMSEASRMLGILLNLLQTSSVPGTYTVTVVSSLAAIARKRPVHYGHILSALLELVPSFEMVRGRHAASIQYSIRSALLGFLRCMHPAFVELGFQSRDRLLKALRAMNAGDAADQVIRQVDKMVKAADRASRDAWPSKDDQSSIQHNASVDLTRKRPRLLDDEELSNGREVSKQSRFGPDVHLISPNQKDGSLQNAVSNGTSVPTLDVELSPAEQMIAMIGALLAEGERGAESLEILISNIHPDLLADIVITNMKNLPKASPPLTRHGDLPVTRQGSSHVKVLAPSAPLSNVQTSVATAQVPFSLATSAGSTFAESTVNSLPVDSKRDPRRDPRRLDPRRGGVSSASSVEEESSNISDIDNSISLGKSASVPVTATIENSLVSPIAKTRVEEKIVETPFDLGTDQLTPKSNSPDRAKKVETILEISAPLDPMPSAVGKADDGLVAVNLLDDSVPKRDDTPSSMEYDQYSPSVTNAAASEDTCEELPLLPPYVDLTPEQQITVRNLAAEKIFDSCKNSTGADCNQIRLAIIARLVAQCNEFGGIEVQPHCT</sequence>
<organism evidence="3 4">
    <name type="scientific">Cucurbita moschata</name>
    <name type="common">Winter crookneck squash</name>
    <name type="synonym">Cucurbita pepo var. moschata</name>
    <dbReference type="NCBI Taxonomy" id="3662"/>
    <lineage>
        <taxon>Eukaryota</taxon>
        <taxon>Viridiplantae</taxon>
        <taxon>Streptophyta</taxon>
        <taxon>Embryophyta</taxon>
        <taxon>Tracheophyta</taxon>
        <taxon>Spermatophyta</taxon>
        <taxon>Magnoliopsida</taxon>
        <taxon>eudicotyledons</taxon>
        <taxon>Gunneridae</taxon>
        <taxon>Pentapetalae</taxon>
        <taxon>rosids</taxon>
        <taxon>fabids</taxon>
        <taxon>Cucurbitales</taxon>
        <taxon>Cucurbitaceae</taxon>
        <taxon>Cucurbiteae</taxon>
        <taxon>Cucurbita</taxon>
    </lineage>
</organism>
<dbReference type="SUPFAM" id="SSF48371">
    <property type="entry name" value="ARM repeat"/>
    <property type="match status" value="1"/>
</dbReference>
<feature type="domain" description="Symplekin/Pta1 N-terminal" evidence="2">
    <location>
        <begin position="97"/>
        <end position="295"/>
    </location>
</feature>
<reference evidence="4" key="1">
    <citation type="submission" date="2025-08" db="UniProtKB">
        <authorList>
            <consortium name="RefSeq"/>
        </authorList>
    </citation>
    <scope>IDENTIFICATION</scope>
    <source>
        <tissue evidence="4">Young leaves</tissue>
    </source>
</reference>
<feature type="compositionally biased region" description="Basic and acidic residues" evidence="1">
    <location>
        <begin position="335"/>
        <end position="348"/>
    </location>
</feature>
<dbReference type="Pfam" id="PF11935">
    <property type="entry name" value="SYMPK_PTA1_N"/>
    <property type="match status" value="1"/>
</dbReference>
<dbReference type="Proteomes" id="UP000504609">
    <property type="component" value="Unplaced"/>
</dbReference>
<evidence type="ECO:0000259" key="2">
    <source>
        <dbReference type="Pfam" id="PF11935"/>
    </source>
</evidence>
<feature type="compositionally biased region" description="Basic and acidic residues" evidence="1">
    <location>
        <begin position="359"/>
        <end position="380"/>
    </location>
</feature>
<accession>A0A6J1FJM8</accession>
<protein>
    <submittedName>
        <fullName evidence="4">Uncharacterized protein LOC111446048 isoform X3</fullName>
    </submittedName>
</protein>
<keyword evidence="3" id="KW-1185">Reference proteome</keyword>
<evidence type="ECO:0000313" key="3">
    <source>
        <dbReference type="Proteomes" id="UP000504609"/>
    </source>
</evidence>
<dbReference type="PANTHER" id="PTHR47184:SF3">
    <property type="entry name" value="PHOSPHATIDYLINOSITOL 3-AND 4-KINASE FAMILY PROTEIN-RELATED"/>
    <property type="match status" value="1"/>
</dbReference>
<dbReference type="Gene3D" id="1.25.10.10">
    <property type="entry name" value="Leucine-rich Repeat Variant"/>
    <property type="match status" value="1"/>
</dbReference>
<dbReference type="GeneID" id="111446048"/>
<feature type="compositionally biased region" description="Basic and acidic residues" evidence="1">
    <location>
        <begin position="531"/>
        <end position="547"/>
    </location>
</feature>
<dbReference type="AlphaFoldDB" id="A0A6J1FJM8"/>
<evidence type="ECO:0000256" key="1">
    <source>
        <dbReference type="SAM" id="MobiDB-lite"/>
    </source>
</evidence>
<name>A0A6J1FJM8_CUCMO</name>
<gene>
    <name evidence="4" type="primary">LOC111446048</name>
</gene>
<feature type="compositionally biased region" description="Low complexity" evidence="1">
    <location>
        <begin position="550"/>
        <end position="570"/>
    </location>
</feature>
<dbReference type="InterPro" id="IPR032460">
    <property type="entry name" value="Symplekin/Pta1_N"/>
</dbReference>
<dbReference type="InterPro" id="IPR011989">
    <property type="entry name" value="ARM-like"/>
</dbReference>
<evidence type="ECO:0000313" key="4">
    <source>
        <dbReference type="RefSeq" id="XP_022940452.1"/>
    </source>
</evidence>
<dbReference type="RefSeq" id="XP_022940452.1">
    <property type="nucleotide sequence ID" value="XM_023084684.1"/>
</dbReference>